<dbReference type="Pfam" id="PF00013">
    <property type="entry name" value="KH_1"/>
    <property type="match status" value="1"/>
</dbReference>
<dbReference type="InterPro" id="IPR036612">
    <property type="entry name" value="KH_dom_type_1_sf"/>
</dbReference>
<evidence type="ECO:0000259" key="2">
    <source>
        <dbReference type="SMART" id="SM00322"/>
    </source>
</evidence>
<name>A0A9W6YT29_AMBMO</name>
<dbReference type="OrthoDB" id="10027144at2759"/>
<evidence type="ECO:0000313" key="3">
    <source>
        <dbReference type="EMBL" id="GMG19695.1"/>
    </source>
</evidence>
<dbReference type="InterPro" id="IPR004088">
    <property type="entry name" value="KH_dom_type_1"/>
</dbReference>
<dbReference type="Gene3D" id="3.30.1370.10">
    <property type="entry name" value="K Homology domain, type 1"/>
    <property type="match status" value="1"/>
</dbReference>
<evidence type="ECO:0000256" key="1">
    <source>
        <dbReference type="PROSITE-ProRule" id="PRU00117"/>
    </source>
</evidence>
<dbReference type="InterPro" id="IPR004087">
    <property type="entry name" value="KH_dom"/>
</dbReference>
<dbReference type="GO" id="GO:0003723">
    <property type="term" value="F:RNA binding"/>
    <property type="evidence" value="ECO:0007669"/>
    <property type="project" value="UniProtKB-UniRule"/>
</dbReference>
<dbReference type="SMART" id="SM00322">
    <property type="entry name" value="KH"/>
    <property type="match status" value="1"/>
</dbReference>
<feature type="domain" description="K Homology" evidence="2">
    <location>
        <begin position="303"/>
        <end position="391"/>
    </location>
</feature>
<keyword evidence="4" id="KW-1185">Reference proteome</keyword>
<keyword evidence="1" id="KW-0694">RNA-binding</keyword>
<accession>A0A9W6YT29</accession>
<protein>
    <submittedName>
        <fullName evidence="3">Unnamed protein product</fullName>
    </submittedName>
</protein>
<sequence>MDLFSIQQQNTNSQFQIHEDSIIEQLKVEPIWDGIPVSKPLGPKTLREREQIRQLENETSNVINSKPQENTSQEQLNGGVYTMQLWKLYSNSLMPTETGNRNGDGYDELDTHFTRLVLFIGSQCRLQLLVDRFNYVNMKSRTLSIIDGDFNDFENDERITLNFVRINLLADEWALEVLGPAQLQNVTLLFEKVCNVTVIDLFGKISVVLSDTQTLGNNVKKNSLFHANIPGNLFTILETTFKYLNVETLIEKSTQARKAFAESFSCYKPPSSTTSIVMKENPETNYDPEREKRSVYHTKYEHGNYRKIIKVKHKHVRFLLGNKGARITRIRKRTKVHIKIMDDDKENGFQGNININGWPVDDTIDSYQSICLTGEEKEVNIVEKMLLTEIKSGFQLYI</sequence>
<gene>
    <name evidence="3" type="ORF">Amon01_000066300</name>
</gene>
<organism evidence="3 4">
    <name type="scientific">Ambrosiozyma monospora</name>
    <name type="common">Yeast</name>
    <name type="synonym">Endomycopsis monosporus</name>
    <dbReference type="NCBI Taxonomy" id="43982"/>
    <lineage>
        <taxon>Eukaryota</taxon>
        <taxon>Fungi</taxon>
        <taxon>Dikarya</taxon>
        <taxon>Ascomycota</taxon>
        <taxon>Saccharomycotina</taxon>
        <taxon>Pichiomycetes</taxon>
        <taxon>Pichiales</taxon>
        <taxon>Pichiaceae</taxon>
        <taxon>Ambrosiozyma</taxon>
    </lineage>
</organism>
<comment type="caution">
    <text evidence="3">The sequence shown here is derived from an EMBL/GenBank/DDBJ whole genome shotgun (WGS) entry which is preliminary data.</text>
</comment>
<dbReference type="Proteomes" id="UP001165063">
    <property type="component" value="Unassembled WGS sequence"/>
</dbReference>
<dbReference type="PROSITE" id="PS50084">
    <property type="entry name" value="KH_TYPE_1"/>
    <property type="match status" value="1"/>
</dbReference>
<dbReference type="EMBL" id="BSXU01000182">
    <property type="protein sequence ID" value="GMG19695.1"/>
    <property type="molecule type" value="Genomic_DNA"/>
</dbReference>
<reference evidence="3" key="1">
    <citation type="submission" date="2023-04" db="EMBL/GenBank/DDBJ databases">
        <title>Ambrosiozyma monospora NBRC 1965.</title>
        <authorList>
            <person name="Ichikawa N."/>
            <person name="Sato H."/>
            <person name="Tonouchi N."/>
        </authorList>
    </citation>
    <scope>NUCLEOTIDE SEQUENCE</scope>
    <source>
        <strain evidence="3">NBRC 1965</strain>
    </source>
</reference>
<dbReference type="AlphaFoldDB" id="A0A9W6YT29"/>
<proteinExistence type="predicted"/>
<evidence type="ECO:0000313" key="4">
    <source>
        <dbReference type="Proteomes" id="UP001165063"/>
    </source>
</evidence>
<dbReference type="SUPFAM" id="SSF54791">
    <property type="entry name" value="Eukaryotic type KH-domain (KH-domain type I)"/>
    <property type="match status" value="1"/>
</dbReference>